<accession>A0A0M3K3Q6</accession>
<evidence type="ECO:0000313" key="1">
    <source>
        <dbReference type="EMBL" id="VDK53930.1"/>
    </source>
</evidence>
<protein>
    <submittedName>
        <fullName evidence="3">Pepsin-I3 domain-containing protein</fullName>
    </submittedName>
</protein>
<evidence type="ECO:0000313" key="2">
    <source>
        <dbReference type="Proteomes" id="UP000267096"/>
    </source>
</evidence>
<name>A0A0M3K3Q6_ANISI</name>
<dbReference type="WBParaSite" id="ASIM_0001559701-mRNA-1">
    <property type="protein sequence ID" value="ASIM_0001559701-mRNA-1"/>
    <property type="gene ID" value="ASIM_0001559701"/>
</dbReference>
<dbReference type="Proteomes" id="UP000267096">
    <property type="component" value="Unassembled WGS sequence"/>
</dbReference>
<evidence type="ECO:0000313" key="3">
    <source>
        <dbReference type="WBParaSite" id="ASIM_0001559701-mRNA-1"/>
    </source>
</evidence>
<dbReference type="AlphaFoldDB" id="A0A0M3K3Q6"/>
<reference evidence="1 2" key="2">
    <citation type="submission" date="2018-11" db="EMBL/GenBank/DDBJ databases">
        <authorList>
            <consortium name="Pathogen Informatics"/>
        </authorList>
    </citation>
    <scope>NUCLEOTIDE SEQUENCE [LARGE SCALE GENOMIC DNA]</scope>
</reference>
<organism evidence="3">
    <name type="scientific">Anisakis simplex</name>
    <name type="common">Herring worm</name>
    <dbReference type="NCBI Taxonomy" id="6269"/>
    <lineage>
        <taxon>Eukaryota</taxon>
        <taxon>Metazoa</taxon>
        <taxon>Ecdysozoa</taxon>
        <taxon>Nematoda</taxon>
        <taxon>Chromadorea</taxon>
        <taxon>Rhabditida</taxon>
        <taxon>Spirurina</taxon>
        <taxon>Ascaridomorpha</taxon>
        <taxon>Ascaridoidea</taxon>
        <taxon>Anisakidae</taxon>
        <taxon>Anisakis</taxon>
        <taxon>Anisakis simplex complex</taxon>
    </lineage>
</organism>
<gene>
    <name evidence="1" type="ORF">ASIM_LOCUS15004</name>
</gene>
<proteinExistence type="predicted"/>
<reference evidence="3" key="1">
    <citation type="submission" date="2017-02" db="UniProtKB">
        <authorList>
            <consortium name="WormBaseParasite"/>
        </authorList>
    </citation>
    <scope>IDENTIFICATION</scope>
</reference>
<dbReference type="EMBL" id="UYRR01032050">
    <property type="protein sequence ID" value="VDK53930.1"/>
    <property type="molecule type" value="Genomic_DNA"/>
</dbReference>
<dbReference type="OrthoDB" id="10450312at2759"/>
<sequence>MAVLALQNGTVCENGISRPMTPLEMDEALLFEEQLDAFNSVLNSWWYKLASFVNAAFFGVWPSIPTLPPQPEVPCFCPDVCGNMTNSTEYGNRTVQFY</sequence>
<keyword evidence="2" id="KW-1185">Reference proteome</keyword>